<dbReference type="GO" id="GO:0005524">
    <property type="term" value="F:ATP binding"/>
    <property type="evidence" value="ECO:0007669"/>
    <property type="project" value="UniProtKB-KW"/>
</dbReference>
<dbReference type="Pfam" id="PF00005">
    <property type="entry name" value="ABC_tran"/>
    <property type="match status" value="2"/>
</dbReference>
<dbReference type="NCBIfam" id="NF000355">
    <property type="entry name" value="ribo_prot_ABC_F"/>
    <property type="match status" value="1"/>
</dbReference>
<dbReference type="CDD" id="cd03221">
    <property type="entry name" value="ABCF_EF-3"/>
    <property type="match status" value="2"/>
</dbReference>
<dbReference type="RefSeq" id="WP_086334600.1">
    <property type="nucleotide sequence ID" value="NZ_NGMS01000001.1"/>
</dbReference>
<dbReference type="GO" id="GO:0016887">
    <property type="term" value="F:ATP hydrolysis activity"/>
    <property type="evidence" value="ECO:0007669"/>
    <property type="project" value="InterPro"/>
</dbReference>
<evidence type="ECO:0000313" key="6">
    <source>
        <dbReference type="Proteomes" id="UP000195024"/>
    </source>
</evidence>
<protein>
    <recommendedName>
        <fullName evidence="4">ABC transporter domain-containing protein</fullName>
    </recommendedName>
</protein>
<feature type="coiled-coil region" evidence="3">
    <location>
        <begin position="244"/>
        <end position="271"/>
    </location>
</feature>
<evidence type="ECO:0000259" key="4">
    <source>
        <dbReference type="PROSITE" id="PS50893"/>
    </source>
</evidence>
<dbReference type="SMART" id="SM00382">
    <property type="entry name" value="AAA"/>
    <property type="match status" value="2"/>
</dbReference>
<keyword evidence="1" id="KW-0547">Nucleotide-binding</keyword>
<dbReference type="EMBL" id="NGMS01000001">
    <property type="protein sequence ID" value="OTP27106.1"/>
    <property type="molecule type" value="Genomic_DNA"/>
</dbReference>
<keyword evidence="3" id="KW-0175">Coiled coil</keyword>
<dbReference type="PROSITE" id="PS50893">
    <property type="entry name" value="ABC_TRANSPORTER_2"/>
    <property type="match status" value="2"/>
</dbReference>
<organism evidence="5 6">
    <name type="scientific">Enterococcus mundtii</name>
    <dbReference type="NCBI Taxonomy" id="53346"/>
    <lineage>
        <taxon>Bacteria</taxon>
        <taxon>Bacillati</taxon>
        <taxon>Bacillota</taxon>
        <taxon>Bacilli</taxon>
        <taxon>Lactobacillales</taxon>
        <taxon>Enterococcaceae</taxon>
        <taxon>Enterococcus</taxon>
    </lineage>
</organism>
<dbReference type="SUPFAM" id="SSF52540">
    <property type="entry name" value="P-loop containing nucleoside triphosphate hydrolases"/>
    <property type="match status" value="2"/>
</dbReference>
<dbReference type="Proteomes" id="UP000195024">
    <property type="component" value="Unassembled WGS sequence"/>
</dbReference>
<evidence type="ECO:0000256" key="1">
    <source>
        <dbReference type="ARBA" id="ARBA00022741"/>
    </source>
</evidence>
<dbReference type="InterPro" id="IPR003593">
    <property type="entry name" value="AAA+_ATPase"/>
</dbReference>
<reference evidence="5 6" key="1">
    <citation type="submission" date="2017-05" db="EMBL/GenBank/DDBJ databases">
        <title>The Genome Sequence of Enterococcus mundtii 6B1_DIV0119.</title>
        <authorList>
            <consortium name="The Broad Institute Genomics Platform"/>
            <consortium name="The Broad Institute Genomic Center for Infectious Diseases"/>
            <person name="Earl A."/>
            <person name="Manson A."/>
            <person name="Schwartman J."/>
            <person name="Gilmore M."/>
            <person name="Abouelleil A."/>
            <person name="Cao P."/>
            <person name="Chapman S."/>
            <person name="Cusick C."/>
            <person name="Shea T."/>
            <person name="Young S."/>
            <person name="Neafsey D."/>
            <person name="Nusbaum C."/>
            <person name="Birren B."/>
        </authorList>
    </citation>
    <scope>NUCLEOTIDE SEQUENCE [LARGE SCALE GENOMIC DNA]</scope>
    <source>
        <strain evidence="5 6">6B1_DIV0119</strain>
    </source>
</reference>
<feature type="domain" description="ABC transporter" evidence="4">
    <location>
        <begin position="3"/>
        <end position="255"/>
    </location>
</feature>
<dbReference type="PANTHER" id="PTHR42855:SF2">
    <property type="entry name" value="DRUG RESISTANCE ABC TRANSPORTER,ATP-BINDING PROTEIN"/>
    <property type="match status" value="1"/>
</dbReference>
<dbReference type="Pfam" id="PF12848">
    <property type="entry name" value="ABC_tran_Xtn"/>
    <property type="match status" value="1"/>
</dbReference>
<dbReference type="InterPro" id="IPR027417">
    <property type="entry name" value="P-loop_NTPase"/>
</dbReference>
<name>A0A242KYS8_ENTMU</name>
<evidence type="ECO:0000256" key="2">
    <source>
        <dbReference type="ARBA" id="ARBA00022840"/>
    </source>
</evidence>
<evidence type="ECO:0000256" key="3">
    <source>
        <dbReference type="SAM" id="Coils"/>
    </source>
</evidence>
<keyword evidence="2" id="KW-0067">ATP-binding</keyword>
<dbReference type="InterPro" id="IPR051309">
    <property type="entry name" value="ABCF_ATPase"/>
</dbReference>
<dbReference type="AlphaFoldDB" id="A0A242KYS8"/>
<dbReference type="FunFam" id="3.40.50.300:FF:000011">
    <property type="entry name" value="Putative ABC transporter ATP-binding component"/>
    <property type="match status" value="1"/>
</dbReference>
<dbReference type="InterPro" id="IPR003439">
    <property type="entry name" value="ABC_transporter-like_ATP-bd"/>
</dbReference>
<sequence>MYIQANKISKNYSGVPLFENLSCTLNKQDKIGLIGQNGTGKTTLLQMLIGSEGVDEGTVSRKKGLSIGYIPQKMENGSIATFDYVYQSFKDIQELQTQLNYYEEKMCIASEDLDHIMKVYGDLQQRFEMMGGYGLEDRITSVLKGLDLAEQIETPLDQLSGGERIRVELAKVLLQENDVLLLDEPTNHLDLDSVQWLEEYLGLTNCAFLVISHDRAFLDNVVKKIIEIEDGQIIEYSGNYSCYMMLKKRRIQELQKNHELQQKEIKRLKVMIRRYRQWGNEGDNEAFFKKAKEIERRLEKMILINAPKDPRKKLTTISQEDLSGKEVLVAKNIKKTVGKKCLFSDSSFMVYRGERIALLGKNGSGKSTLLKVVMGEIGVDEGVIKTGASLSIGYLPQRLTFDQPEQRILNYAKYLIPDEQKARQVLANFGFFSGDVAKRIKDLSGGEQVRLYLLKLFQKKINVLILDEPTNHLDIYVREEIEELLSTFTGTIIAVTHDRYFLRKNFDQILLVENEKIEKLLYEDHSF</sequence>
<comment type="caution">
    <text evidence="5">The sequence shown here is derived from an EMBL/GenBank/DDBJ whole genome shotgun (WGS) entry which is preliminary data.</text>
</comment>
<dbReference type="PANTHER" id="PTHR42855">
    <property type="entry name" value="ABC TRANSPORTER ATP-BINDING SUBUNIT"/>
    <property type="match status" value="1"/>
</dbReference>
<accession>A0A242KYS8</accession>
<evidence type="ECO:0000313" key="5">
    <source>
        <dbReference type="EMBL" id="OTP27106.1"/>
    </source>
</evidence>
<feature type="domain" description="ABC transporter" evidence="4">
    <location>
        <begin position="328"/>
        <end position="527"/>
    </location>
</feature>
<gene>
    <name evidence="5" type="ORF">A5802_000841</name>
</gene>
<proteinExistence type="predicted"/>
<dbReference type="InterPro" id="IPR032781">
    <property type="entry name" value="ABC_tran_Xtn"/>
</dbReference>
<dbReference type="Gene3D" id="3.40.50.300">
    <property type="entry name" value="P-loop containing nucleotide triphosphate hydrolases"/>
    <property type="match status" value="2"/>
</dbReference>